<comment type="similarity">
    <text evidence="2">Belongs to the OmpP1/FadL family.</text>
</comment>
<comment type="subcellular location">
    <subcellularLocation>
        <location evidence="1">Cell outer membrane</location>
        <topology evidence="1">Multi-pass membrane protein</topology>
    </subcellularLocation>
</comment>
<evidence type="ECO:0000313" key="8">
    <source>
        <dbReference type="EMBL" id="MBI2877265.1"/>
    </source>
</evidence>
<dbReference type="PANTHER" id="PTHR35093">
    <property type="entry name" value="OUTER MEMBRANE PROTEIN NMB0088-RELATED"/>
    <property type="match status" value="1"/>
</dbReference>
<evidence type="ECO:0000256" key="5">
    <source>
        <dbReference type="ARBA" id="ARBA00022729"/>
    </source>
</evidence>
<proteinExistence type="inferred from homology"/>
<evidence type="ECO:0000256" key="1">
    <source>
        <dbReference type="ARBA" id="ARBA00004571"/>
    </source>
</evidence>
<dbReference type="Proteomes" id="UP000769766">
    <property type="component" value="Unassembled WGS sequence"/>
</dbReference>
<dbReference type="GO" id="GO:0009279">
    <property type="term" value="C:cell outer membrane"/>
    <property type="evidence" value="ECO:0007669"/>
    <property type="project" value="UniProtKB-SubCell"/>
</dbReference>
<dbReference type="SUPFAM" id="SSF56935">
    <property type="entry name" value="Porins"/>
    <property type="match status" value="1"/>
</dbReference>
<evidence type="ECO:0000256" key="2">
    <source>
        <dbReference type="ARBA" id="ARBA00008163"/>
    </source>
</evidence>
<keyword evidence="7" id="KW-0998">Cell outer membrane</keyword>
<gene>
    <name evidence="8" type="ORF">HYY20_10320</name>
</gene>
<evidence type="ECO:0000256" key="4">
    <source>
        <dbReference type="ARBA" id="ARBA00022692"/>
    </source>
</evidence>
<comment type="caution">
    <text evidence="8">The sequence shown here is derived from an EMBL/GenBank/DDBJ whole genome shotgun (WGS) entry which is preliminary data.</text>
</comment>
<dbReference type="Pfam" id="PF03349">
    <property type="entry name" value="Toluene_X"/>
    <property type="match status" value="1"/>
</dbReference>
<keyword evidence="5" id="KW-0732">Signal</keyword>
<sequence>MHRWKLHPVIGFGFVIELLLLLLPSGAVEGGGYYFYGLGNKAGSMGYSFIGLADDPSAIYWNPAGLVQMREREVGGGFWLMYEYAYRDNNSVANKDPRQQPLDPREGDFFFRVRPAEPSRFRNNEVIPPLANMADLAGHWEWKGFHFGAGYYVPIGTSLDWRDDVHPQDARMDGRMHNLFFLAVNNVSVARELLPGLSLGMGFNFLWGKMNQDLHKAWLDLKDPRNNYSYDMEMNAWGRGVEGVFGVLYRPTSFFQIGGVYRTGGIMNFRGRATGHHTVLNGMAGGRPRQEGADFIWKLNHPPTWGMGLALRPHRKLLLTLDWQHISWTKADLRFHFRKRSSPSILFRNNIDMDTDWEEEDNFNVGLQYQMNDRWQFRMGYGAIHGPTSGDHVGIGTLIVVDNVPTLTFGVNYTPRGPWSYGLHSEYHFEPHDRTASHNCAVLGFGVSRRF</sequence>
<dbReference type="InterPro" id="IPR005017">
    <property type="entry name" value="OMPP1/FadL/TodX"/>
</dbReference>
<organism evidence="8 9">
    <name type="scientific">Tectimicrobiota bacterium</name>
    <dbReference type="NCBI Taxonomy" id="2528274"/>
    <lineage>
        <taxon>Bacteria</taxon>
        <taxon>Pseudomonadati</taxon>
        <taxon>Nitrospinota/Tectimicrobiota group</taxon>
        <taxon>Candidatus Tectimicrobiota</taxon>
    </lineage>
</organism>
<dbReference type="GO" id="GO:0015483">
    <property type="term" value="F:long-chain fatty acid transporting porin activity"/>
    <property type="evidence" value="ECO:0007669"/>
    <property type="project" value="TreeGrafter"/>
</dbReference>
<evidence type="ECO:0000256" key="6">
    <source>
        <dbReference type="ARBA" id="ARBA00023136"/>
    </source>
</evidence>
<keyword evidence="4" id="KW-0812">Transmembrane</keyword>
<dbReference type="AlphaFoldDB" id="A0A932CPR1"/>
<accession>A0A932CPR1</accession>
<protein>
    <submittedName>
        <fullName evidence="8">Outer membrane protein transport protein</fullName>
    </submittedName>
</protein>
<keyword evidence="6" id="KW-0472">Membrane</keyword>
<reference evidence="8" key="1">
    <citation type="submission" date="2020-07" db="EMBL/GenBank/DDBJ databases">
        <title>Huge and variable diversity of episymbiotic CPR bacteria and DPANN archaea in groundwater ecosystems.</title>
        <authorList>
            <person name="He C.Y."/>
            <person name="Keren R."/>
            <person name="Whittaker M."/>
            <person name="Farag I.F."/>
            <person name="Doudna J."/>
            <person name="Cate J.H.D."/>
            <person name="Banfield J.F."/>
        </authorList>
    </citation>
    <scope>NUCLEOTIDE SEQUENCE</scope>
    <source>
        <strain evidence="8">NC_groundwater_672_Ag_B-0.1um_62_36</strain>
    </source>
</reference>
<evidence type="ECO:0000256" key="7">
    <source>
        <dbReference type="ARBA" id="ARBA00023237"/>
    </source>
</evidence>
<evidence type="ECO:0000313" key="9">
    <source>
        <dbReference type="Proteomes" id="UP000769766"/>
    </source>
</evidence>
<dbReference type="Gene3D" id="2.40.160.60">
    <property type="entry name" value="Outer membrane protein transport protein (OMPP1/FadL/TodX)"/>
    <property type="match status" value="1"/>
</dbReference>
<evidence type="ECO:0000256" key="3">
    <source>
        <dbReference type="ARBA" id="ARBA00022452"/>
    </source>
</evidence>
<dbReference type="PANTHER" id="PTHR35093:SF8">
    <property type="entry name" value="OUTER MEMBRANE PROTEIN NMB0088-RELATED"/>
    <property type="match status" value="1"/>
</dbReference>
<dbReference type="EMBL" id="JACPRF010000314">
    <property type="protein sequence ID" value="MBI2877265.1"/>
    <property type="molecule type" value="Genomic_DNA"/>
</dbReference>
<name>A0A932CPR1_UNCTE</name>
<keyword evidence="3" id="KW-1134">Transmembrane beta strand</keyword>